<keyword evidence="2" id="KW-1185">Reference proteome</keyword>
<dbReference type="AlphaFoldDB" id="A0A821LCN3"/>
<dbReference type="Proteomes" id="UP000663880">
    <property type="component" value="Unassembled WGS sequence"/>
</dbReference>
<protein>
    <submittedName>
        <fullName evidence="1">Uncharacterized protein</fullName>
    </submittedName>
</protein>
<proteinExistence type="predicted"/>
<organism evidence="1 2">
    <name type="scientific">Pieris macdunnoughi</name>
    <dbReference type="NCBI Taxonomy" id="345717"/>
    <lineage>
        <taxon>Eukaryota</taxon>
        <taxon>Metazoa</taxon>
        <taxon>Ecdysozoa</taxon>
        <taxon>Arthropoda</taxon>
        <taxon>Hexapoda</taxon>
        <taxon>Insecta</taxon>
        <taxon>Pterygota</taxon>
        <taxon>Neoptera</taxon>
        <taxon>Endopterygota</taxon>
        <taxon>Lepidoptera</taxon>
        <taxon>Glossata</taxon>
        <taxon>Ditrysia</taxon>
        <taxon>Papilionoidea</taxon>
        <taxon>Pieridae</taxon>
        <taxon>Pierinae</taxon>
        <taxon>Pieris</taxon>
    </lineage>
</organism>
<reference evidence="1" key="1">
    <citation type="submission" date="2021-02" db="EMBL/GenBank/DDBJ databases">
        <authorList>
            <person name="Steward A R."/>
        </authorList>
    </citation>
    <scope>NUCLEOTIDE SEQUENCE</scope>
</reference>
<gene>
    <name evidence="1" type="ORF">PMACD_LOCUS544</name>
</gene>
<dbReference type="OrthoDB" id="6931874at2759"/>
<evidence type="ECO:0000313" key="1">
    <source>
        <dbReference type="EMBL" id="CAF4748844.1"/>
    </source>
</evidence>
<comment type="caution">
    <text evidence="1">The sequence shown here is derived from an EMBL/GenBank/DDBJ whole genome shotgun (WGS) entry which is preliminary data.</text>
</comment>
<dbReference type="EMBL" id="CAJOBZ010000001">
    <property type="protein sequence ID" value="CAF4748844.1"/>
    <property type="molecule type" value="Genomic_DNA"/>
</dbReference>
<accession>A0A821LCN3</accession>
<name>A0A821LCN3_9NEOP</name>
<evidence type="ECO:0000313" key="2">
    <source>
        <dbReference type="Proteomes" id="UP000663880"/>
    </source>
</evidence>
<sequence length="269" mass="30714">MIKTTFESSTIVIDAPITDHCAVLGSITIKTSTKQSKNFIINKINYDAIVNELLSKNFKDIINLQNPNCTAKAFVDIIQTSILNNSLKIITPRRIRCIKPWITPGLVRCMKNRDLMHIKSKKETNNIVLKITYTRYKNYCNDLLKRLKRNYEKSQLSKHVKNPKLKWKIIDSITNRNNKKESPIDLLKTGTTPQNALNKANSYFTSIGKELAEKIIAQKLHNTDNPERTQNPVNPMAMLETSEEEVEAILMNLNSDSATGWDDIPTKLL</sequence>